<dbReference type="Proteomes" id="UP000292082">
    <property type="component" value="Unassembled WGS sequence"/>
</dbReference>
<organism evidence="2 3">
    <name type="scientific">Dichomitus squalens</name>
    <dbReference type="NCBI Taxonomy" id="114155"/>
    <lineage>
        <taxon>Eukaryota</taxon>
        <taxon>Fungi</taxon>
        <taxon>Dikarya</taxon>
        <taxon>Basidiomycota</taxon>
        <taxon>Agaricomycotina</taxon>
        <taxon>Agaricomycetes</taxon>
        <taxon>Polyporales</taxon>
        <taxon>Polyporaceae</taxon>
        <taxon>Dichomitus</taxon>
    </lineage>
</organism>
<sequence length="56" mass="6197">MAARRSVPGALGTEFTFSMRVIRTLSRGCVLIAWGVLLALVIRVSLSIIIIVLWRL</sequence>
<keyword evidence="1" id="KW-1133">Transmembrane helix</keyword>
<evidence type="ECO:0000256" key="1">
    <source>
        <dbReference type="SAM" id="Phobius"/>
    </source>
</evidence>
<proteinExistence type="predicted"/>
<feature type="transmembrane region" description="Helical" evidence="1">
    <location>
        <begin position="29"/>
        <end position="54"/>
    </location>
</feature>
<name>A0A4Q9QF96_9APHY</name>
<accession>A0A4Q9QF96</accession>
<reference evidence="2 3" key="1">
    <citation type="submission" date="2019-01" db="EMBL/GenBank/DDBJ databases">
        <title>Draft genome sequences of three monokaryotic isolates of the white-rot basidiomycete fungus Dichomitus squalens.</title>
        <authorList>
            <consortium name="DOE Joint Genome Institute"/>
            <person name="Lopez S.C."/>
            <person name="Andreopoulos B."/>
            <person name="Pangilinan J."/>
            <person name="Lipzen A."/>
            <person name="Riley R."/>
            <person name="Ahrendt S."/>
            <person name="Ng V."/>
            <person name="Barry K."/>
            <person name="Daum C."/>
            <person name="Grigoriev I.V."/>
            <person name="Hilden K.S."/>
            <person name="Makela M.R."/>
            <person name="de Vries R.P."/>
        </authorList>
    </citation>
    <scope>NUCLEOTIDE SEQUENCE [LARGE SCALE GENOMIC DNA]</scope>
    <source>
        <strain evidence="2 3">CBS 464.89</strain>
    </source>
</reference>
<keyword evidence="3" id="KW-1185">Reference proteome</keyword>
<protein>
    <submittedName>
        <fullName evidence="2">Uncharacterized protein</fullName>
    </submittedName>
</protein>
<gene>
    <name evidence="2" type="ORF">BD310DRAFT_912281</name>
</gene>
<dbReference type="AlphaFoldDB" id="A0A4Q9QF96"/>
<keyword evidence="1" id="KW-0812">Transmembrane</keyword>
<evidence type="ECO:0000313" key="2">
    <source>
        <dbReference type="EMBL" id="TBU65881.1"/>
    </source>
</evidence>
<dbReference type="EMBL" id="ML145084">
    <property type="protein sequence ID" value="TBU65881.1"/>
    <property type="molecule type" value="Genomic_DNA"/>
</dbReference>
<keyword evidence="1" id="KW-0472">Membrane</keyword>
<evidence type="ECO:0000313" key="3">
    <source>
        <dbReference type="Proteomes" id="UP000292082"/>
    </source>
</evidence>